<name>A0A1X6YAK9_9RHOB</name>
<dbReference type="GO" id="GO:0016301">
    <property type="term" value="F:kinase activity"/>
    <property type="evidence" value="ECO:0007669"/>
    <property type="project" value="UniProtKB-KW"/>
</dbReference>
<dbReference type="SUPFAM" id="SSF50891">
    <property type="entry name" value="Cyclophilin-like"/>
    <property type="match status" value="1"/>
</dbReference>
<dbReference type="SUPFAM" id="SSF160467">
    <property type="entry name" value="PH0987 N-terminal domain-like"/>
    <property type="match status" value="1"/>
</dbReference>
<dbReference type="InterPro" id="IPR010016">
    <property type="entry name" value="PxpB"/>
</dbReference>
<keyword evidence="5" id="KW-0418">Kinase</keyword>
<dbReference type="GO" id="GO:0016787">
    <property type="term" value="F:hydrolase activity"/>
    <property type="evidence" value="ECO:0007669"/>
    <property type="project" value="UniProtKB-KW"/>
</dbReference>
<evidence type="ECO:0000313" key="6">
    <source>
        <dbReference type="Proteomes" id="UP000193963"/>
    </source>
</evidence>
<keyword evidence="6" id="KW-1185">Reference proteome</keyword>
<evidence type="ECO:0000256" key="1">
    <source>
        <dbReference type="ARBA" id="ARBA00022741"/>
    </source>
</evidence>
<keyword evidence="1" id="KW-0547">Nucleotide-binding</keyword>
<keyword evidence="2" id="KW-0378">Hydrolase</keyword>
<dbReference type="Gene3D" id="3.30.1360.40">
    <property type="match status" value="1"/>
</dbReference>
<dbReference type="Gene3D" id="2.40.100.10">
    <property type="entry name" value="Cyclophilin-like"/>
    <property type="match status" value="1"/>
</dbReference>
<evidence type="ECO:0000259" key="4">
    <source>
        <dbReference type="SMART" id="SM00796"/>
    </source>
</evidence>
<feature type="domain" description="Carboxyltransferase" evidence="4">
    <location>
        <begin position="12"/>
        <end position="213"/>
    </location>
</feature>
<dbReference type="EMBL" id="FWFN01000001">
    <property type="protein sequence ID" value="SLN14943.1"/>
    <property type="molecule type" value="Genomic_DNA"/>
</dbReference>
<reference evidence="5 6" key="1">
    <citation type="submission" date="2017-03" db="EMBL/GenBank/DDBJ databases">
        <authorList>
            <person name="Afonso C.L."/>
            <person name="Miller P.J."/>
            <person name="Scott M.A."/>
            <person name="Spackman E."/>
            <person name="Goraichik I."/>
            <person name="Dimitrov K.M."/>
            <person name="Suarez D.L."/>
            <person name="Swayne D.E."/>
        </authorList>
    </citation>
    <scope>NUCLEOTIDE SEQUENCE [LARGE SCALE GENOMIC DNA]</scope>
    <source>
        <strain evidence="5 6">CECT 7751</strain>
    </source>
</reference>
<organism evidence="5 6">
    <name type="scientific">Pseudooceanicola marinus</name>
    <dbReference type="NCBI Taxonomy" id="396013"/>
    <lineage>
        <taxon>Bacteria</taxon>
        <taxon>Pseudomonadati</taxon>
        <taxon>Pseudomonadota</taxon>
        <taxon>Alphaproteobacteria</taxon>
        <taxon>Rhodobacterales</taxon>
        <taxon>Paracoccaceae</taxon>
        <taxon>Pseudooceanicola</taxon>
    </lineage>
</organism>
<evidence type="ECO:0000256" key="2">
    <source>
        <dbReference type="ARBA" id="ARBA00022801"/>
    </source>
</evidence>
<dbReference type="InterPro" id="IPR029000">
    <property type="entry name" value="Cyclophilin-like_dom_sf"/>
</dbReference>
<dbReference type="GO" id="GO:0005524">
    <property type="term" value="F:ATP binding"/>
    <property type="evidence" value="ECO:0007669"/>
    <property type="project" value="UniProtKB-KW"/>
</dbReference>
<dbReference type="Proteomes" id="UP000193963">
    <property type="component" value="Unassembled WGS sequence"/>
</dbReference>
<accession>A0A1X6YAK9</accession>
<dbReference type="InterPro" id="IPR003833">
    <property type="entry name" value="CT_C_D"/>
</dbReference>
<keyword evidence="3" id="KW-0067">ATP-binding</keyword>
<protein>
    <submittedName>
        <fullName evidence="5">Kinase A inhibitor</fullName>
    </submittedName>
</protein>
<sequence length="246" mass="26115">MPAAARDPVALPALLPLGLDGVLVRFGTTFTEEGNRAARAFAAEAAALDGVTEVVPAPASVLLRLDPREQPAAQVQSAARALLDSHDWLSLPAAPAARCWHLPVSFAKADAPDLPEVARITGLPEADVVTRILAERPRVLAIGFAPGQPYLGQLPPVFDLPRRAQLQDVPAGALTLAIRQMVLFSNASPTGWMQIGRAAFRPFQPDATDPMPLRTGDEIRFHAIPDGELKALGEDPMGGARLEILS</sequence>
<dbReference type="AlphaFoldDB" id="A0A1X6YAK9"/>
<gene>
    <name evidence="5" type="primary">kipI</name>
    <name evidence="5" type="ORF">PSM7751_00380</name>
</gene>
<dbReference type="SMART" id="SM00796">
    <property type="entry name" value="AHS1"/>
    <property type="match status" value="1"/>
</dbReference>
<evidence type="ECO:0000313" key="5">
    <source>
        <dbReference type="EMBL" id="SLN14943.1"/>
    </source>
</evidence>
<dbReference type="RefSeq" id="WP_085886293.1">
    <property type="nucleotide sequence ID" value="NZ_FWFN01000001.1"/>
</dbReference>
<dbReference type="Pfam" id="PF02682">
    <property type="entry name" value="CT_C_D"/>
    <property type="match status" value="1"/>
</dbReference>
<dbReference type="PANTHER" id="PTHR34698:SF2">
    <property type="entry name" value="5-OXOPROLINASE SUBUNIT B"/>
    <property type="match status" value="1"/>
</dbReference>
<proteinExistence type="predicted"/>
<keyword evidence="5" id="KW-0808">Transferase</keyword>
<evidence type="ECO:0000256" key="3">
    <source>
        <dbReference type="ARBA" id="ARBA00022840"/>
    </source>
</evidence>
<dbReference type="PANTHER" id="PTHR34698">
    <property type="entry name" value="5-OXOPROLINASE SUBUNIT B"/>
    <property type="match status" value="1"/>
</dbReference>
<dbReference type="OrthoDB" id="9778567at2"/>